<dbReference type="PROSITE" id="PS50004">
    <property type="entry name" value="C2"/>
    <property type="match status" value="1"/>
</dbReference>
<name>A0A8J5RC16_ZIZPA</name>
<organism evidence="3 4">
    <name type="scientific">Zizania palustris</name>
    <name type="common">Northern wild rice</name>
    <dbReference type="NCBI Taxonomy" id="103762"/>
    <lineage>
        <taxon>Eukaryota</taxon>
        <taxon>Viridiplantae</taxon>
        <taxon>Streptophyta</taxon>
        <taxon>Embryophyta</taxon>
        <taxon>Tracheophyta</taxon>
        <taxon>Spermatophyta</taxon>
        <taxon>Magnoliopsida</taxon>
        <taxon>Liliopsida</taxon>
        <taxon>Poales</taxon>
        <taxon>Poaceae</taxon>
        <taxon>BOP clade</taxon>
        <taxon>Oryzoideae</taxon>
        <taxon>Oryzeae</taxon>
        <taxon>Zizaniinae</taxon>
        <taxon>Zizania</taxon>
    </lineage>
</organism>
<gene>
    <name evidence="3" type="ORF">GUJ93_ZPchr0458g22445</name>
    <name evidence="2" type="ORF">GUJ93_ZPchr0458g22600</name>
</gene>
<dbReference type="EMBL" id="JAAALK010000953">
    <property type="protein sequence ID" value="KAG8043670.1"/>
    <property type="molecule type" value="Genomic_DNA"/>
</dbReference>
<evidence type="ECO:0000313" key="2">
    <source>
        <dbReference type="EMBL" id="KAG8043670.1"/>
    </source>
</evidence>
<dbReference type="GO" id="GO:0008289">
    <property type="term" value="F:lipid binding"/>
    <property type="evidence" value="ECO:0007669"/>
    <property type="project" value="InterPro"/>
</dbReference>
<dbReference type="OrthoDB" id="67700at2759"/>
<dbReference type="InterPro" id="IPR045050">
    <property type="entry name" value="Synaptotagmin_plant"/>
</dbReference>
<dbReference type="PANTHER" id="PTHR10774:SF149">
    <property type="entry name" value="SYNAPTOTAGMIN-5"/>
    <property type="match status" value="1"/>
</dbReference>
<proteinExistence type="predicted"/>
<evidence type="ECO:0000259" key="1">
    <source>
        <dbReference type="PROSITE" id="PS50004"/>
    </source>
</evidence>
<feature type="domain" description="C2" evidence="1">
    <location>
        <begin position="1"/>
        <end position="110"/>
    </location>
</feature>
<dbReference type="AlphaFoldDB" id="A0A8J5RC16"/>
<keyword evidence="4" id="KW-1185">Reference proteome</keyword>
<reference evidence="3" key="1">
    <citation type="journal article" date="2021" name="bioRxiv">
        <title>Whole Genome Assembly and Annotation of Northern Wild Rice, Zizania palustris L., Supports a Whole Genome Duplication in the Zizania Genus.</title>
        <authorList>
            <person name="Haas M."/>
            <person name="Kono T."/>
            <person name="Macchietto M."/>
            <person name="Millas R."/>
            <person name="McGilp L."/>
            <person name="Shao M."/>
            <person name="Duquette J."/>
            <person name="Hirsch C.N."/>
            <person name="Kimball J."/>
        </authorList>
    </citation>
    <scope>NUCLEOTIDE SEQUENCE</scope>
    <source>
        <tissue evidence="3">Fresh leaf tissue</tissue>
    </source>
</reference>
<comment type="caution">
    <text evidence="3">The sequence shown here is derived from an EMBL/GenBank/DDBJ whole genome shotgun (WGS) entry which is preliminary data.</text>
</comment>
<evidence type="ECO:0000313" key="3">
    <source>
        <dbReference type="EMBL" id="KAG8043717.1"/>
    </source>
</evidence>
<dbReference type="GO" id="GO:0005783">
    <property type="term" value="C:endoplasmic reticulum"/>
    <property type="evidence" value="ECO:0007669"/>
    <property type="project" value="TreeGrafter"/>
</dbReference>
<accession>A0A8J5RC16</accession>
<protein>
    <recommendedName>
        <fullName evidence="1">C2 domain-containing protein</fullName>
    </recommendedName>
</protein>
<dbReference type="InterPro" id="IPR000008">
    <property type="entry name" value="C2_dom"/>
</dbReference>
<evidence type="ECO:0000313" key="4">
    <source>
        <dbReference type="Proteomes" id="UP000729402"/>
    </source>
</evidence>
<reference evidence="3" key="2">
    <citation type="submission" date="2021-02" db="EMBL/GenBank/DDBJ databases">
        <authorList>
            <person name="Kimball J.A."/>
            <person name="Haas M.W."/>
            <person name="Macchietto M."/>
            <person name="Kono T."/>
            <person name="Duquette J."/>
            <person name="Shao M."/>
        </authorList>
    </citation>
    <scope>NUCLEOTIDE SEQUENCE</scope>
    <source>
        <tissue evidence="3">Fresh leaf tissue</tissue>
    </source>
</reference>
<dbReference type="Proteomes" id="UP000729402">
    <property type="component" value="Unassembled WGS sequence"/>
</dbReference>
<dbReference type="PANTHER" id="PTHR10774">
    <property type="entry name" value="EXTENDED SYNAPTOTAGMIN-RELATED"/>
    <property type="match status" value="1"/>
</dbReference>
<dbReference type="Pfam" id="PF00168">
    <property type="entry name" value="C2"/>
    <property type="match status" value="1"/>
</dbReference>
<dbReference type="SMART" id="SM00239">
    <property type="entry name" value="C2"/>
    <property type="match status" value="1"/>
</dbReference>
<dbReference type="EMBL" id="JAAALK010000953">
    <property type="protein sequence ID" value="KAG8043717.1"/>
    <property type="molecule type" value="Genomic_DNA"/>
</dbReference>
<sequence length="144" mass="16856">MKGSKTIIYELIGCAQVRLNDLQPDKVKDIWLKLVKDLEIQRDKKDRGQVVNESSNPVWNQTLDFVVEDGLHDMLMFEVYDHDTFRRDFMGRCILTLTKVLIEEDCKDSIILEGAKTGKLNLHLKWSPQLIFRGSREEDSSRFR</sequence>